<evidence type="ECO:0000313" key="3">
    <source>
        <dbReference type="Proteomes" id="UP000429607"/>
    </source>
</evidence>
<evidence type="ECO:0000256" key="1">
    <source>
        <dbReference type="SAM" id="MobiDB-lite"/>
    </source>
</evidence>
<dbReference type="InterPro" id="IPR036691">
    <property type="entry name" value="Endo/exonu/phosph_ase_sf"/>
</dbReference>
<evidence type="ECO:0000313" key="2">
    <source>
        <dbReference type="EMBL" id="KAE8989638.1"/>
    </source>
</evidence>
<dbReference type="Gene3D" id="3.60.10.10">
    <property type="entry name" value="Endonuclease/exonuclease/phosphatase"/>
    <property type="match status" value="1"/>
</dbReference>
<dbReference type="SUPFAM" id="SSF56219">
    <property type="entry name" value="DNase I-like"/>
    <property type="match status" value="1"/>
</dbReference>
<name>A0A6A3J890_9STRA</name>
<gene>
    <name evidence="2" type="ORF">PR001_g21723</name>
</gene>
<dbReference type="Proteomes" id="UP000429607">
    <property type="component" value="Unassembled WGS sequence"/>
</dbReference>
<dbReference type="EMBL" id="QXFV01002310">
    <property type="protein sequence ID" value="KAE8989638.1"/>
    <property type="molecule type" value="Genomic_DNA"/>
</dbReference>
<feature type="region of interest" description="Disordered" evidence="1">
    <location>
        <begin position="1"/>
        <end position="41"/>
    </location>
</feature>
<sequence>MPHVTSPGNRAGGLNGRASAGKLGAAAGGERPMQHGEQRTQHRCVLSDYYAPTLDASDKLSCVQTLFRQHKKDRVQKRKHQEQEEERRQQRQVLYIADQTFGLVTQNVNGLGANEAARATWFQAFGERDDHGRSDVIVIQETHVEAAEVLHYQKLYASRWGYRTGHDQPAHSFWAPSKDRKGGVAVLIDHYGLSKRADIICQSDGAPTS</sequence>
<comment type="caution">
    <text evidence="2">The sequence shown here is derived from an EMBL/GenBank/DDBJ whole genome shotgun (WGS) entry which is preliminary data.</text>
</comment>
<protein>
    <recommendedName>
        <fullName evidence="4">Endonuclease/exonuclease/phosphatase domain-containing protein</fullName>
    </recommendedName>
</protein>
<dbReference type="AlphaFoldDB" id="A0A6A3J890"/>
<reference evidence="2 3" key="1">
    <citation type="submission" date="2018-09" db="EMBL/GenBank/DDBJ databases">
        <title>Genomic investigation of the strawberry pathogen Phytophthora fragariae indicates pathogenicity is determined by transcriptional variation in three key races.</title>
        <authorList>
            <person name="Adams T.M."/>
            <person name="Armitage A.D."/>
            <person name="Sobczyk M.K."/>
            <person name="Bates H.J."/>
            <person name="Dunwell J.M."/>
            <person name="Nellist C.F."/>
            <person name="Harrison R.J."/>
        </authorList>
    </citation>
    <scope>NUCLEOTIDE SEQUENCE [LARGE SCALE GENOMIC DNA]</scope>
    <source>
        <strain evidence="2 3">SCRP249</strain>
    </source>
</reference>
<proteinExistence type="predicted"/>
<accession>A0A6A3J890</accession>
<feature type="compositionally biased region" description="Low complexity" evidence="1">
    <location>
        <begin position="16"/>
        <end position="29"/>
    </location>
</feature>
<organism evidence="2 3">
    <name type="scientific">Phytophthora rubi</name>
    <dbReference type="NCBI Taxonomy" id="129364"/>
    <lineage>
        <taxon>Eukaryota</taxon>
        <taxon>Sar</taxon>
        <taxon>Stramenopiles</taxon>
        <taxon>Oomycota</taxon>
        <taxon>Peronosporomycetes</taxon>
        <taxon>Peronosporales</taxon>
        <taxon>Peronosporaceae</taxon>
        <taxon>Phytophthora</taxon>
    </lineage>
</organism>
<evidence type="ECO:0008006" key="4">
    <source>
        <dbReference type="Google" id="ProtNLM"/>
    </source>
</evidence>